<dbReference type="GO" id="GO:0003755">
    <property type="term" value="F:peptidyl-prolyl cis-trans isomerase activity"/>
    <property type="evidence" value="ECO:0007669"/>
    <property type="project" value="UniProtKB-KW"/>
</dbReference>
<dbReference type="GO" id="GO:0009543">
    <property type="term" value="C:chloroplast thylakoid lumen"/>
    <property type="evidence" value="ECO:0007669"/>
    <property type="project" value="UniProtKB-SubCell"/>
</dbReference>
<evidence type="ECO:0000256" key="4">
    <source>
        <dbReference type="ARBA" id="ARBA00013194"/>
    </source>
</evidence>
<dbReference type="OrthoDB" id="1902587at2759"/>
<dbReference type="PROSITE" id="PS50059">
    <property type="entry name" value="FKBP_PPIASE"/>
    <property type="match status" value="1"/>
</dbReference>
<dbReference type="InterPro" id="IPR001179">
    <property type="entry name" value="PPIase_FKBP_dom"/>
</dbReference>
<evidence type="ECO:0000256" key="1">
    <source>
        <dbReference type="ARBA" id="ARBA00000971"/>
    </source>
</evidence>
<keyword evidence="11 13" id="KW-0413">Isomerase</keyword>
<keyword evidence="5" id="KW-0150">Chloroplast</keyword>
<proteinExistence type="inferred from homology"/>
<dbReference type="FunFam" id="3.10.50.40:FF:000032">
    <property type="entry name" value="Peptidylprolyl isomerase"/>
    <property type="match status" value="1"/>
</dbReference>
<evidence type="ECO:0000313" key="14">
    <source>
        <dbReference type="Proteomes" id="UP000554482"/>
    </source>
</evidence>
<dbReference type="Pfam" id="PF00254">
    <property type="entry name" value="FKBP_C"/>
    <property type="match status" value="1"/>
</dbReference>
<organism evidence="13 14">
    <name type="scientific">Thalictrum thalictroides</name>
    <name type="common">Rue-anemone</name>
    <name type="synonym">Anemone thalictroides</name>
    <dbReference type="NCBI Taxonomy" id="46969"/>
    <lineage>
        <taxon>Eukaryota</taxon>
        <taxon>Viridiplantae</taxon>
        <taxon>Streptophyta</taxon>
        <taxon>Embryophyta</taxon>
        <taxon>Tracheophyta</taxon>
        <taxon>Spermatophyta</taxon>
        <taxon>Magnoliopsida</taxon>
        <taxon>Ranunculales</taxon>
        <taxon>Ranunculaceae</taxon>
        <taxon>Thalictroideae</taxon>
        <taxon>Thalictrum</taxon>
    </lineage>
</organism>
<comment type="subcellular location">
    <subcellularLocation>
        <location evidence="2">Plastid</location>
        <location evidence="2">Chloroplast thylakoid lumen</location>
    </subcellularLocation>
</comment>
<dbReference type="AlphaFoldDB" id="A0A7J6UX30"/>
<name>A0A7J6UX30_THATH</name>
<protein>
    <recommendedName>
        <fullName evidence="4 11">peptidylprolyl isomerase</fullName>
        <ecNumber evidence="4 11">5.2.1.8</ecNumber>
    </recommendedName>
</protein>
<evidence type="ECO:0000259" key="12">
    <source>
        <dbReference type="PROSITE" id="PS50059"/>
    </source>
</evidence>
<evidence type="ECO:0000256" key="7">
    <source>
        <dbReference type="ARBA" id="ARBA00022946"/>
    </source>
</evidence>
<keyword evidence="7" id="KW-0809">Transit peptide</keyword>
<evidence type="ECO:0000256" key="11">
    <source>
        <dbReference type="PROSITE-ProRule" id="PRU00277"/>
    </source>
</evidence>
<evidence type="ECO:0000256" key="9">
    <source>
        <dbReference type="ARBA" id="ARBA00023110"/>
    </source>
</evidence>
<evidence type="ECO:0000256" key="6">
    <source>
        <dbReference type="ARBA" id="ARBA00022640"/>
    </source>
</evidence>
<evidence type="ECO:0000256" key="5">
    <source>
        <dbReference type="ARBA" id="ARBA00022528"/>
    </source>
</evidence>
<dbReference type="PANTHER" id="PTHR47833">
    <property type="entry name" value="PHOTOSYNTHETIC NDH SUBUNIT OF LUMENAL LOCATION 4, CHLOROPLASTIC"/>
    <property type="match status" value="1"/>
</dbReference>
<gene>
    <name evidence="13" type="ORF">FRX31_033681</name>
</gene>
<dbReference type="Gene3D" id="3.10.50.40">
    <property type="match status" value="1"/>
</dbReference>
<dbReference type="EC" id="5.2.1.8" evidence="4 11"/>
<evidence type="ECO:0000256" key="8">
    <source>
        <dbReference type="ARBA" id="ARBA00023078"/>
    </source>
</evidence>
<dbReference type="InterPro" id="IPR044183">
    <property type="entry name" value="PNSL4/FKBP13-like"/>
</dbReference>
<keyword evidence="9 11" id="KW-0697">Rotamase</keyword>
<comment type="caution">
    <text evidence="13">The sequence shown here is derived from an EMBL/GenBank/DDBJ whole genome shotgun (WGS) entry which is preliminary data.</text>
</comment>
<comment type="catalytic activity">
    <reaction evidence="1 11">
        <text>[protein]-peptidylproline (omega=180) = [protein]-peptidylproline (omega=0)</text>
        <dbReference type="Rhea" id="RHEA:16237"/>
        <dbReference type="Rhea" id="RHEA-COMP:10747"/>
        <dbReference type="Rhea" id="RHEA-COMP:10748"/>
        <dbReference type="ChEBI" id="CHEBI:83833"/>
        <dbReference type="ChEBI" id="CHEBI:83834"/>
        <dbReference type="EC" id="5.2.1.8"/>
    </reaction>
</comment>
<reference evidence="13 14" key="1">
    <citation type="submission" date="2020-06" db="EMBL/GenBank/DDBJ databases">
        <title>Transcriptomic and genomic resources for Thalictrum thalictroides and T. hernandezii: Facilitating candidate gene discovery in an emerging model plant lineage.</title>
        <authorList>
            <person name="Arias T."/>
            <person name="Riano-Pachon D.M."/>
            <person name="Di Stilio V.S."/>
        </authorList>
    </citation>
    <scope>NUCLEOTIDE SEQUENCE [LARGE SCALE GENOMIC DNA]</scope>
    <source>
        <strain evidence="14">cv. WT478/WT964</strain>
        <tissue evidence="13">Leaves</tissue>
    </source>
</reference>
<evidence type="ECO:0000256" key="2">
    <source>
        <dbReference type="ARBA" id="ARBA00004456"/>
    </source>
</evidence>
<dbReference type="SUPFAM" id="SSF54534">
    <property type="entry name" value="FKBP-like"/>
    <property type="match status" value="1"/>
</dbReference>
<evidence type="ECO:0000256" key="10">
    <source>
        <dbReference type="ARBA" id="ARBA00023157"/>
    </source>
</evidence>
<keyword evidence="10" id="KW-1015">Disulfide bond</keyword>
<evidence type="ECO:0000313" key="13">
    <source>
        <dbReference type="EMBL" id="KAF5176732.1"/>
    </source>
</evidence>
<keyword evidence="14" id="KW-1185">Reference proteome</keyword>
<sequence length="218" mass="23031">MSVSAMYSLGGTYYTAPPKITKLKSSNKALLLLLPHIIITKATTISSQSHKLEPQPLHLSRRKSIGIGLCLGLISTVFGSQQPQTVLAEEALKCQFTAAPSGLEFCDKVVGYGPEATQGQLIKAHYVGKLENGTVFDSSYSRGKPLTIRIGVGEVIKGWDQGILGGDGIPPMLAGGKRTLKLPPELGYGVRGAGCKGGSCIIPPNSTLFFDVEFVGKA</sequence>
<keyword evidence="8" id="KW-0793">Thylakoid</keyword>
<dbReference type="EMBL" id="JABWDY010042322">
    <property type="protein sequence ID" value="KAF5176732.1"/>
    <property type="molecule type" value="Genomic_DNA"/>
</dbReference>
<comment type="similarity">
    <text evidence="3">Belongs to the FKBP-type PPIase family.</text>
</comment>
<keyword evidence="6" id="KW-0934">Plastid</keyword>
<evidence type="ECO:0000256" key="3">
    <source>
        <dbReference type="ARBA" id="ARBA00006577"/>
    </source>
</evidence>
<dbReference type="InterPro" id="IPR046357">
    <property type="entry name" value="PPIase_dom_sf"/>
</dbReference>
<dbReference type="Proteomes" id="UP000554482">
    <property type="component" value="Unassembled WGS sequence"/>
</dbReference>
<dbReference type="PANTHER" id="PTHR47833:SF2">
    <property type="entry name" value="PEPTIDYLPROLYL ISOMERASE"/>
    <property type="match status" value="1"/>
</dbReference>
<feature type="domain" description="PPIase FKBP-type" evidence="12">
    <location>
        <begin position="119"/>
        <end position="218"/>
    </location>
</feature>
<accession>A0A7J6UX30</accession>